<dbReference type="InParanoid" id="A0A0C2W9C9"/>
<feature type="non-terminal residue" evidence="1">
    <location>
        <position position="204"/>
    </location>
</feature>
<sequence>PVELFSYIFELACTDDGRTARALSLTSKQVREISRGYLYQSLVLTRPAQLATLLERSENVPCHLRRIKHLFLALRHSDSTTGSLHSESTCPLEAPSVIKVLHLAAPTLESLSFAATCPLTGTSLLSYLFRIPFPFLAELSLAGLYPFSFQTNNFPNLRYLHFAAGNRNPCGLLKFGALDRAFPKLTHLRVSGLSRAATFMDELE</sequence>
<evidence type="ECO:0000313" key="2">
    <source>
        <dbReference type="Proteomes" id="UP000054549"/>
    </source>
</evidence>
<organism evidence="1 2">
    <name type="scientific">Amanita muscaria (strain Koide BX008)</name>
    <dbReference type="NCBI Taxonomy" id="946122"/>
    <lineage>
        <taxon>Eukaryota</taxon>
        <taxon>Fungi</taxon>
        <taxon>Dikarya</taxon>
        <taxon>Basidiomycota</taxon>
        <taxon>Agaricomycotina</taxon>
        <taxon>Agaricomycetes</taxon>
        <taxon>Agaricomycetidae</taxon>
        <taxon>Agaricales</taxon>
        <taxon>Pluteineae</taxon>
        <taxon>Amanitaceae</taxon>
        <taxon>Amanita</taxon>
    </lineage>
</organism>
<feature type="non-terminal residue" evidence="1">
    <location>
        <position position="1"/>
    </location>
</feature>
<dbReference type="HOGENOM" id="CLU_041942_1_0_1"/>
<reference evidence="1 2" key="1">
    <citation type="submission" date="2014-04" db="EMBL/GenBank/DDBJ databases">
        <title>Evolutionary Origins and Diversification of the Mycorrhizal Mutualists.</title>
        <authorList>
            <consortium name="DOE Joint Genome Institute"/>
            <consortium name="Mycorrhizal Genomics Consortium"/>
            <person name="Kohler A."/>
            <person name="Kuo A."/>
            <person name="Nagy L.G."/>
            <person name="Floudas D."/>
            <person name="Copeland A."/>
            <person name="Barry K.W."/>
            <person name="Cichocki N."/>
            <person name="Veneault-Fourrey C."/>
            <person name="LaButti K."/>
            <person name="Lindquist E.A."/>
            <person name="Lipzen A."/>
            <person name="Lundell T."/>
            <person name="Morin E."/>
            <person name="Murat C."/>
            <person name="Riley R."/>
            <person name="Ohm R."/>
            <person name="Sun H."/>
            <person name="Tunlid A."/>
            <person name="Henrissat B."/>
            <person name="Grigoriev I.V."/>
            <person name="Hibbett D.S."/>
            <person name="Martin F."/>
        </authorList>
    </citation>
    <scope>NUCLEOTIDE SEQUENCE [LARGE SCALE GENOMIC DNA]</scope>
    <source>
        <strain evidence="1 2">Koide BX008</strain>
    </source>
</reference>
<evidence type="ECO:0008006" key="3">
    <source>
        <dbReference type="Google" id="ProtNLM"/>
    </source>
</evidence>
<gene>
    <name evidence="1" type="ORF">M378DRAFT_55425</name>
</gene>
<dbReference type="Proteomes" id="UP000054549">
    <property type="component" value="Unassembled WGS sequence"/>
</dbReference>
<dbReference type="AlphaFoldDB" id="A0A0C2W9C9"/>
<name>A0A0C2W9C9_AMAMK</name>
<dbReference type="OrthoDB" id="3256367at2759"/>
<evidence type="ECO:0000313" key="1">
    <source>
        <dbReference type="EMBL" id="KIL57812.1"/>
    </source>
</evidence>
<keyword evidence="2" id="KW-1185">Reference proteome</keyword>
<dbReference type="STRING" id="946122.A0A0C2W9C9"/>
<dbReference type="EMBL" id="KN818357">
    <property type="protein sequence ID" value="KIL57812.1"/>
    <property type="molecule type" value="Genomic_DNA"/>
</dbReference>
<proteinExistence type="predicted"/>
<accession>A0A0C2W9C9</accession>
<protein>
    <recommendedName>
        <fullName evidence="3">F-box domain-containing protein</fullName>
    </recommendedName>
</protein>